<accession>A0A0A9BUC7</accession>
<name>A0A0A9BUC7_ARUDO</name>
<dbReference type="EMBL" id="GBRH01230969">
    <property type="protein sequence ID" value="JAD66926.1"/>
    <property type="molecule type" value="Transcribed_RNA"/>
</dbReference>
<organism evidence="2">
    <name type="scientific">Arundo donax</name>
    <name type="common">Giant reed</name>
    <name type="synonym">Donax arundinaceus</name>
    <dbReference type="NCBI Taxonomy" id="35708"/>
    <lineage>
        <taxon>Eukaryota</taxon>
        <taxon>Viridiplantae</taxon>
        <taxon>Streptophyta</taxon>
        <taxon>Embryophyta</taxon>
        <taxon>Tracheophyta</taxon>
        <taxon>Spermatophyta</taxon>
        <taxon>Magnoliopsida</taxon>
        <taxon>Liliopsida</taxon>
        <taxon>Poales</taxon>
        <taxon>Poaceae</taxon>
        <taxon>PACMAD clade</taxon>
        <taxon>Arundinoideae</taxon>
        <taxon>Arundineae</taxon>
        <taxon>Arundo</taxon>
    </lineage>
</organism>
<sequence length="23" mass="2671">MQFPNRSRNAGLITTARDLHEQD</sequence>
<proteinExistence type="predicted"/>
<protein>
    <submittedName>
        <fullName evidence="2">Uncharacterized protein</fullName>
    </submittedName>
</protein>
<feature type="region of interest" description="Disordered" evidence="1">
    <location>
        <begin position="1"/>
        <end position="23"/>
    </location>
</feature>
<dbReference type="AlphaFoldDB" id="A0A0A9BUC7"/>
<evidence type="ECO:0000256" key="1">
    <source>
        <dbReference type="SAM" id="MobiDB-lite"/>
    </source>
</evidence>
<reference evidence="2" key="1">
    <citation type="submission" date="2014-09" db="EMBL/GenBank/DDBJ databases">
        <authorList>
            <person name="Magalhaes I.L.F."/>
            <person name="Oliveira U."/>
            <person name="Santos F.R."/>
            <person name="Vidigal T.H.D.A."/>
            <person name="Brescovit A.D."/>
            <person name="Santos A.J."/>
        </authorList>
    </citation>
    <scope>NUCLEOTIDE SEQUENCE</scope>
    <source>
        <tissue evidence="2">Shoot tissue taken approximately 20 cm above the soil surface</tissue>
    </source>
</reference>
<reference evidence="2" key="2">
    <citation type="journal article" date="2015" name="Data Brief">
        <title>Shoot transcriptome of the giant reed, Arundo donax.</title>
        <authorList>
            <person name="Barrero R.A."/>
            <person name="Guerrero F.D."/>
            <person name="Moolhuijzen P."/>
            <person name="Goolsby J.A."/>
            <person name="Tidwell J."/>
            <person name="Bellgard S.E."/>
            <person name="Bellgard M.I."/>
        </authorList>
    </citation>
    <scope>NUCLEOTIDE SEQUENCE</scope>
    <source>
        <tissue evidence="2">Shoot tissue taken approximately 20 cm above the soil surface</tissue>
    </source>
</reference>
<evidence type="ECO:0000313" key="2">
    <source>
        <dbReference type="EMBL" id="JAD66926.1"/>
    </source>
</evidence>